<sequence>MLSSAAEFVEGGVQDPCEDACSICLEAFCAEDPASITSCNHAYHLQCILEWAQRSSECPMCWQSLVMKDAVGQELLSSAEHERSLRSNQIQASFLPYFRSEDHELDHFASFEERLMQHLAAATAGQAHGRGRRDHFRPTSTGGHPRQFLFFRPNTNADSTASDTLDSSVNINTASSWRPGVVEQGEAGLEEGQLVSNHGLSPIAVAATSSAGSVTQGASTSELQSFSEAIKSRLAAASSKYKDTLAKTTRMLREKMRARNVASSNTGGVRSRDVSTGVIQALGQISLESAGQRKDPDETHAYSSAKQAQIVDKKQVGGESLDEDKPAISIP</sequence>
<dbReference type="EMBL" id="CM055099">
    <property type="protein sequence ID" value="KAJ7548098.1"/>
    <property type="molecule type" value="Genomic_DNA"/>
</dbReference>
<proteinExistence type="predicted"/>
<name>A0ACC2D1B2_DIPCM</name>
<protein>
    <submittedName>
        <fullName evidence="1">Uncharacterized protein</fullName>
    </submittedName>
</protein>
<dbReference type="Proteomes" id="UP001162992">
    <property type="component" value="Chromosome 8"/>
</dbReference>
<keyword evidence="2" id="KW-1185">Reference proteome</keyword>
<organism evidence="1 2">
    <name type="scientific">Diphasiastrum complanatum</name>
    <name type="common">Issler's clubmoss</name>
    <name type="synonym">Lycopodium complanatum</name>
    <dbReference type="NCBI Taxonomy" id="34168"/>
    <lineage>
        <taxon>Eukaryota</taxon>
        <taxon>Viridiplantae</taxon>
        <taxon>Streptophyta</taxon>
        <taxon>Embryophyta</taxon>
        <taxon>Tracheophyta</taxon>
        <taxon>Lycopodiopsida</taxon>
        <taxon>Lycopodiales</taxon>
        <taxon>Lycopodiaceae</taxon>
        <taxon>Lycopodioideae</taxon>
        <taxon>Diphasiastrum</taxon>
    </lineage>
</organism>
<comment type="caution">
    <text evidence="1">The sequence shown here is derived from an EMBL/GenBank/DDBJ whole genome shotgun (WGS) entry which is preliminary data.</text>
</comment>
<reference evidence="2" key="1">
    <citation type="journal article" date="2024" name="Proc. Natl. Acad. Sci. U.S.A.">
        <title>Extraordinary preservation of gene collinearity over three hundred million years revealed in homosporous lycophytes.</title>
        <authorList>
            <person name="Li C."/>
            <person name="Wickell D."/>
            <person name="Kuo L.Y."/>
            <person name="Chen X."/>
            <person name="Nie B."/>
            <person name="Liao X."/>
            <person name="Peng D."/>
            <person name="Ji J."/>
            <person name="Jenkins J."/>
            <person name="Williams M."/>
            <person name="Shu S."/>
            <person name="Plott C."/>
            <person name="Barry K."/>
            <person name="Rajasekar S."/>
            <person name="Grimwood J."/>
            <person name="Han X."/>
            <person name="Sun S."/>
            <person name="Hou Z."/>
            <person name="He W."/>
            <person name="Dai G."/>
            <person name="Sun C."/>
            <person name="Schmutz J."/>
            <person name="Leebens-Mack J.H."/>
            <person name="Li F.W."/>
            <person name="Wang L."/>
        </authorList>
    </citation>
    <scope>NUCLEOTIDE SEQUENCE [LARGE SCALE GENOMIC DNA]</scope>
    <source>
        <strain evidence="2">cv. PW_Plant_1</strain>
    </source>
</reference>
<accession>A0ACC2D1B2</accession>
<gene>
    <name evidence="1" type="ORF">O6H91_08G117000</name>
</gene>
<evidence type="ECO:0000313" key="1">
    <source>
        <dbReference type="EMBL" id="KAJ7548098.1"/>
    </source>
</evidence>
<evidence type="ECO:0000313" key="2">
    <source>
        <dbReference type="Proteomes" id="UP001162992"/>
    </source>
</evidence>